<organism evidence="2 3">
    <name type="scientific">Roseateles paludis</name>
    <dbReference type="NCBI Taxonomy" id="3145238"/>
    <lineage>
        <taxon>Bacteria</taxon>
        <taxon>Pseudomonadati</taxon>
        <taxon>Pseudomonadota</taxon>
        <taxon>Betaproteobacteria</taxon>
        <taxon>Burkholderiales</taxon>
        <taxon>Sphaerotilaceae</taxon>
        <taxon>Roseateles</taxon>
    </lineage>
</organism>
<dbReference type="EMBL" id="JBDPZD010000001">
    <property type="protein sequence ID" value="MEO3690575.1"/>
    <property type="molecule type" value="Genomic_DNA"/>
</dbReference>
<protein>
    <submittedName>
        <fullName evidence="2">Uncharacterized protein</fullName>
    </submittedName>
</protein>
<feature type="region of interest" description="Disordered" evidence="1">
    <location>
        <begin position="36"/>
        <end position="59"/>
    </location>
</feature>
<proteinExistence type="predicted"/>
<comment type="caution">
    <text evidence="2">The sequence shown here is derived from an EMBL/GenBank/DDBJ whole genome shotgun (WGS) entry which is preliminary data.</text>
</comment>
<evidence type="ECO:0000313" key="3">
    <source>
        <dbReference type="Proteomes" id="UP001495147"/>
    </source>
</evidence>
<evidence type="ECO:0000313" key="2">
    <source>
        <dbReference type="EMBL" id="MEO3690575.1"/>
    </source>
</evidence>
<keyword evidence="3" id="KW-1185">Reference proteome</keyword>
<dbReference type="Proteomes" id="UP001495147">
    <property type="component" value="Unassembled WGS sequence"/>
</dbReference>
<evidence type="ECO:0000256" key="1">
    <source>
        <dbReference type="SAM" id="MobiDB-lite"/>
    </source>
</evidence>
<name>A0ABV0FXD3_9BURK</name>
<gene>
    <name evidence="2" type="ORF">ABDJ85_03790</name>
</gene>
<accession>A0ABV0FXD3</accession>
<reference evidence="2 3" key="1">
    <citation type="submission" date="2024-05" db="EMBL/GenBank/DDBJ databases">
        <title>Roseateles sp. DJS-2-20 16S ribosomal RNA gene Genome sequencing and assembly.</title>
        <authorList>
            <person name="Woo H."/>
        </authorList>
    </citation>
    <scope>NUCLEOTIDE SEQUENCE [LARGE SCALE GENOMIC DNA]</scope>
    <source>
        <strain evidence="2 3">DJS-2-20</strain>
    </source>
</reference>
<dbReference type="RefSeq" id="WP_347703402.1">
    <property type="nucleotide sequence ID" value="NZ_JBDPZD010000001.1"/>
</dbReference>
<sequence length="313" mass="33523">MRVTKYSIHVVIGLGVVLVLLLSGGRYFQSDTQVQTPEISGNKTIDPVGKPAPSVADQTPSAASSVSVASLGAIGAAQVVPPKPRILLGSIADIYERALKQGGVRENVRAYRAYFGCSEVAQLSKGLGPTGFDGGGLEVYLPRAAARQEANRSLEALSNYCTSYQGADFLSRQREAGGREKMRPFLNHISVNAPVAERFPAIVGALSMPTENPLEFTLWASADLHKLLTSSHGLKDAQAGIVEALVVRQFVNDPGVLDFYKMRQCVVQHVCIEGLPPESAEIVAATPIANQISAQISRQDWSSLIYTPPPKVK</sequence>